<dbReference type="RefSeq" id="WP_107014823.1">
    <property type="nucleotide sequence ID" value="NZ_KZ679038.1"/>
</dbReference>
<feature type="domain" description="Carrier" evidence="2">
    <location>
        <begin position="11"/>
        <end position="69"/>
    </location>
</feature>
<comment type="caution">
    <text evidence="3">The sequence shown here is derived from an EMBL/GenBank/DDBJ whole genome shotgun (WGS) entry which is preliminary data.</text>
</comment>
<evidence type="ECO:0000313" key="4">
    <source>
        <dbReference type="Proteomes" id="UP000240429"/>
    </source>
</evidence>
<dbReference type="Proteomes" id="UP000240429">
    <property type="component" value="Unassembled WGS sequence"/>
</dbReference>
<evidence type="ECO:0000313" key="3">
    <source>
        <dbReference type="EMBL" id="PSM45066.1"/>
    </source>
</evidence>
<keyword evidence="4" id="KW-1185">Reference proteome</keyword>
<dbReference type="Gene3D" id="1.10.1200.10">
    <property type="entry name" value="ACP-like"/>
    <property type="match status" value="1"/>
</dbReference>
<dbReference type="AlphaFoldDB" id="A0A2P8QFQ3"/>
<accession>A0A2P8QFQ3</accession>
<feature type="region of interest" description="Disordered" evidence="1">
    <location>
        <begin position="81"/>
        <end position="100"/>
    </location>
</feature>
<dbReference type="InterPro" id="IPR009081">
    <property type="entry name" value="PP-bd_ACP"/>
</dbReference>
<dbReference type="SUPFAM" id="SSF47336">
    <property type="entry name" value="ACP-like"/>
    <property type="match status" value="1"/>
</dbReference>
<gene>
    <name evidence="3" type="ORF">C6Y14_02980</name>
</gene>
<dbReference type="EMBL" id="PYBJ01000001">
    <property type="protein sequence ID" value="PSM45066.1"/>
    <property type="molecule type" value="Genomic_DNA"/>
</dbReference>
<feature type="compositionally biased region" description="Low complexity" evidence="1">
    <location>
        <begin position="81"/>
        <end position="92"/>
    </location>
</feature>
<sequence>MPAPLTLDGFRADLAEYLYQRPDEVDLEESPLLAGLDSLRIVTLIERWRETGVDVNFVELAECTSFAQWWHLLSARQSRQARQAGQTRQTSQEGVDRAGA</sequence>
<name>A0A2P8QFQ3_9ACTN</name>
<organism evidence="3 4">
    <name type="scientific">Streptomyces dioscori</name>
    <dbReference type="NCBI Taxonomy" id="2109333"/>
    <lineage>
        <taxon>Bacteria</taxon>
        <taxon>Bacillati</taxon>
        <taxon>Actinomycetota</taxon>
        <taxon>Actinomycetes</taxon>
        <taxon>Kitasatosporales</taxon>
        <taxon>Streptomycetaceae</taxon>
        <taxon>Streptomyces</taxon>
        <taxon>Streptomyces aurantiacus group</taxon>
    </lineage>
</organism>
<evidence type="ECO:0000256" key="1">
    <source>
        <dbReference type="SAM" id="MobiDB-lite"/>
    </source>
</evidence>
<evidence type="ECO:0000259" key="2">
    <source>
        <dbReference type="Pfam" id="PF00550"/>
    </source>
</evidence>
<dbReference type="Pfam" id="PF00550">
    <property type="entry name" value="PP-binding"/>
    <property type="match status" value="1"/>
</dbReference>
<dbReference type="InterPro" id="IPR036736">
    <property type="entry name" value="ACP-like_sf"/>
</dbReference>
<proteinExistence type="predicted"/>
<protein>
    <submittedName>
        <fullName evidence="3">Phosphopantetheine attachment domain protein</fullName>
    </submittedName>
</protein>
<dbReference type="OrthoDB" id="2455700at2"/>
<reference evidence="3 4" key="1">
    <citation type="submission" date="2018-03" db="EMBL/GenBank/DDBJ databases">
        <title>Streptomyces dioscori sp. nov., a novel endophytic actinobacterium isolated from bulbil of Dioscorea bulbifera L.</title>
        <authorList>
            <person name="Zhikuan W."/>
        </authorList>
    </citation>
    <scope>NUCLEOTIDE SEQUENCE [LARGE SCALE GENOMIC DNA]</scope>
    <source>
        <strain evidence="3 4">A217</strain>
    </source>
</reference>